<evidence type="ECO:0000313" key="7">
    <source>
        <dbReference type="Proteomes" id="UP000315439"/>
    </source>
</evidence>
<dbReference type="InterPro" id="IPR004569">
    <property type="entry name" value="PyrdxlP_synth_PdxJ"/>
</dbReference>
<comment type="function">
    <text evidence="4">Catalyzes the complicated ring closure reaction between the two acyclic compounds 1-deoxy-D-xylulose-5-phosphate (DXP) and 3-amino-2-oxopropyl phosphate (1-amino-acetone-3-phosphate or AAP) to form pyridoxine 5'-phosphate (PNP) and inorganic phosphate.</text>
</comment>
<feature type="active site" description="Proton acceptor" evidence="4">
    <location>
        <position position="48"/>
    </location>
</feature>
<dbReference type="PANTHER" id="PTHR30456:SF0">
    <property type="entry name" value="PYRIDOXINE 5'-PHOSPHATE SYNTHASE"/>
    <property type="match status" value="1"/>
</dbReference>
<feature type="binding site" evidence="4">
    <location>
        <position position="50"/>
    </location>
    <ligand>
        <name>1-deoxy-D-xylulose 5-phosphate</name>
        <dbReference type="ChEBI" id="CHEBI:57792"/>
    </ligand>
</feature>
<dbReference type="SUPFAM" id="SSF63892">
    <property type="entry name" value="Pyridoxine 5'-phosphate synthase"/>
    <property type="match status" value="1"/>
</dbReference>
<feature type="binding site" evidence="4">
    <location>
        <position position="23"/>
    </location>
    <ligand>
        <name>3-amino-2-oxopropyl phosphate</name>
        <dbReference type="ChEBI" id="CHEBI:57279"/>
    </ligand>
</feature>
<dbReference type="Pfam" id="PF03740">
    <property type="entry name" value="PdxJ"/>
    <property type="match status" value="1"/>
</dbReference>
<comment type="catalytic activity">
    <reaction evidence="4">
        <text>3-amino-2-oxopropyl phosphate + 1-deoxy-D-xylulose 5-phosphate = pyridoxine 5'-phosphate + phosphate + 2 H2O + H(+)</text>
        <dbReference type="Rhea" id="RHEA:15265"/>
        <dbReference type="ChEBI" id="CHEBI:15377"/>
        <dbReference type="ChEBI" id="CHEBI:15378"/>
        <dbReference type="ChEBI" id="CHEBI:43474"/>
        <dbReference type="ChEBI" id="CHEBI:57279"/>
        <dbReference type="ChEBI" id="CHEBI:57792"/>
        <dbReference type="ChEBI" id="CHEBI:58589"/>
        <dbReference type="EC" id="2.6.99.2"/>
    </reaction>
</comment>
<evidence type="ECO:0000256" key="3">
    <source>
        <dbReference type="ARBA" id="ARBA00023096"/>
    </source>
</evidence>
<evidence type="ECO:0000256" key="1">
    <source>
        <dbReference type="ARBA" id="ARBA00022490"/>
    </source>
</evidence>
<dbReference type="RefSeq" id="WP_142932597.1">
    <property type="nucleotide sequence ID" value="NZ_ML660166.1"/>
</dbReference>
<dbReference type="NCBIfam" id="TIGR00559">
    <property type="entry name" value="pdxJ"/>
    <property type="match status" value="1"/>
</dbReference>
<dbReference type="Proteomes" id="UP000315439">
    <property type="component" value="Unassembled WGS sequence"/>
</dbReference>
<comment type="subcellular location">
    <subcellularLocation>
        <location evidence="4">Cytoplasm</location>
    </subcellularLocation>
</comment>
<evidence type="ECO:0000256" key="2">
    <source>
        <dbReference type="ARBA" id="ARBA00022679"/>
    </source>
</evidence>
<feature type="active site" description="Proton acceptor" evidence="4">
    <location>
        <position position="75"/>
    </location>
</feature>
<keyword evidence="1 4" id="KW-0963">Cytoplasm</keyword>
<dbReference type="GO" id="GO:0033856">
    <property type="term" value="F:pyridoxine 5'-phosphate synthase activity"/>
    <property type="evidence" value="ECO:0007669"/>
    <property type="project" value="UniProtKB-UniRule"/>
</dbReference>
<feature type="binding site" evidence="4">
    <location>
        <position position="55"/>
    </location>
    <ligand>
        <name>1-deoxy-D-xylulose 5-phosphate</name>
        <dbReference type="ChEBI" id="CHEBI:57792"/>
    </ligand>
</feature>
<sequence length="246" mass="27124">MNEAQSILLGVNVDHVATIRQARGVNYPQVVQAALVAEQAGADGITIHLREDRRHIQDRDVELVRECINSRLNLEMAVTDEMVAIAKKTQPEYVCLVPEKREEVTTEGGLDVCGNFEKVKQACQELGEQGIKVSLFIDAEERQIEAAQKVGAPFIEIHTGHYADALNESTRKEQYRLICDGVKFAKNCGLMVNAGHGLHYHNVAPIAAIPDIYELNIGHAIIAQSVFSGLATAVADMKKIMLEARR</sequence>
<dbReference type="GO" id="GO:0005829">
    <property type="term" value="C:cytosol"/>
    <property type="evidence" value="ECO:0007669"/>
    <property type="project" value="TreeGrafter"/>
</dbReference>
<dbReference type="OrthoDB" id="9806590at2"/>
<reference evidence="6 7" key="1">
    <citation type="submission" date="2019-07" db="EMBL/GenBank/DDBJ databases">
        <title>Draft genome for Aliikangiella sp. M105.</title>
        <authorList>
            <person name="Wang G."/>
        </authorList>
    </citation>
    <scope>NUCLEOTIDE SEQUENCE [LARGE SCALE GENOMIC DNA]</scope>
    <source>
        <strain evidence="6 7">M105</strain>
    </source>
</reference>
<feature type="site" description="Transition state stabilizer" evidence="4">
    <location>
        <position position="156"/>
    </location>
</feature>
<evidence type="ECO:0000256" key="5">
    <source>
        <dbReference type="NCBIfam" id="TIGR00559"/>
    </source>
</evidence>
<feature type="binding site" evidence="4">
    <location>
        <position position="197"/>
    </location>
    <ligand>
        <name>3-amino-2-oxopropyl phosphate</name>
        <dbReference type="ChEBI" id="CHEBI:57279"/>
    </ligand>
</feature>
<dbReference type="GO" id="GO:0008615">
    <property type="term" value="P:pyridoxine biosynthetic process"/>
    <property type="evidence" value="ECO:0007669"/>
    <property type="project" value="UniProtKB-UniRule"/>
</dbReference>
<comment type="similarity">
    <text evidence="4">Belongs to the PNP synthase family.</text>
</comment>
<dbReference type="PANTHER" id="PTHR30456">
    <property type="entry name" value="PYRIDOXINE 5'-PHOSPHATE SYNTHASE"/>
    <property type="match status" value="1"/>
</dbReference>
<accession>A0A545UB27</accession>
<keyword evidence="7" id="KW-1185">Reference proteome</keyword>
<dbReference type="NCBIfam" id="NF003625">
    <property type="entry name" value="PRK05265.1-3"/>
    <property type="match status" value="1"/>
</dbReference>
<comment type="caution">
    <text evidence="6">The sequence shown here is derived from an EMBL/GenBank/DDBJ whole genome shotgun (WGS) entry which is preliminary data.</text>
</comment>
<dbReference type="HAMAP" id="MF_00279">
    <property type="entry name" value="PdxJ"/>
    <property type="match status" value="1"/>
</dbReference>
<keyword evidence="3 4" id="KW-0664">Pyridoxine biosynthesis</keyword>
<dbReference type="InterPro" id="IPR013785">
    <property type="entry name" value="Aldolase_TIM"/>
</dbReference>
<dbReference type="EMBL" id="VIKS01000010">
    <property type="protein sequence ID" value="TQV86672.1"/>
    <property type="molecule type" value="Genomic_DNA"/>
</dbReference>
<name>A0A545UB27_9GAMM</name>
<comment type="pathway">
    <text evidence="4">Cofactor biosynthesis; pyridoxine 5'-phosphate biosynthesis; pyridoxine 5'-phosphate from D-erythrose 4-phosphate: step 5/5.</text>
</comment>
<proteinExistence type="inferred from homology"/>
<dbReference type="FunFam" id="3.20.20.70:FF:000042">
    <property type="entry name" value="Pyridoxine 5'-phosphate synthase"/>
    <property type="match status" value="1"/>
</dbReference>
<feature type="binding site" evidence="4">
    <location>
        <begin position="218"/>
        <end position="219"/>
    </location>
    <ligand>
        <name>3-amino-2-oxopropyl phosphate</name>
        <dbReference type="ChEBI" id="CHEBI:57279"/>
    </ligand>
</feature>
<evidence type="ECO:0000313" key="6">
    <source>
        <dbReference type="EMBL" id="TQV86672.1"/>
    </source>
</evidence>
<dbReference type="NCBIfam" id="NF003624">
    <property type="entry name" value="PRK05265.1-2"/>
    <property type="match status" value="1"/>
</dbReference>
<feature type="binding site" evidence="4">
    <location>
        <begin position="14"/>
        <end position="15"/>
    </location>
    <ligand>
        <name>1-deoxy-D-xylulose 5-phosphate</name>
        <dbReference type="ChEBI" id="CHEBI:57792"/>
    </ligand>
</feature>
<dbReference type="UniPathway" id="UPA00244">
    <property type="reaction ID" value="UER00313"/>
</dbReference>
<keyword evidence="2 4" id="KW-0808">Transferase</keyword>
<evidence type="ECO:0000256" key="4">
    <source>
        <dbReference type="HAMAP-Rule" id="MF_00279"/>
    </source>
</evidence>
<gene>
    <name evidence="4 6" type="primary">pdxJ</name>
    <name evidence="6" type="ORF">FLL46_17415</name>
</gene>
<dbReference type="AlphaFoldDB" id="A0A545UB27"/>
<protein>
    <recommendedName>
        <fullName evidence="4 5">Pyridoxine 5'-phosphate synthase</fullName>
        <shortName evidence="4">PNP synthase</shortName>
        <ecNumber evidence="4 5">2.6.99.2</ecNumber>
    </recommendedName>
</protein>
<organism evidence="6 7">
    <name type="scientific">Aliikangiella coralliicola</name>
    <dbReference type="NCBI Taxonomy" id="2592383"/>
    <lineage>
        <taxon>Bacteria</taxon>
        <taxon>Pseudomonadati</taxon>
        <taxon>Pseudomonadota</taxon>
        <taxon>Gammaproteobacteria</taxon>
        <taxon>Oceanospirillales</taxon>
        <taxon>Pleioneaceae</taxon>
        <taxon>Aliikangiella</taxon>
    </lineage>
</organism>
<dbReference type="InterPro" id="IPR036130">
    <property type="entry name" value="Pyridoxine-5'_phos_synth"/>
</dbReference>
<dbReference type="Gene3D" id="3.20.20.70">
    <property type="entry name" value="Aldolase class I"/>
    <property type="match status" value="1"/>
</dbReference>
<dbReference type="EC" id="2.6.99.2" evidence="4 5"/>
<feature type="binding site" evidence="4">
    <location>
        <position position="12"/>
    </location>
    <ligand>
        <name>3-amino-2-oxopropyl phosphate</name>
        <dbReference type="ChEBI" id="CHEBI:57279"/>
    </ligand>
</feature>
<dbReference type="NCBIfam" id="NF003623">
    <property type="entry name" value="PRK05265.1-1"/>
    <property type="match status" value="1"/>
</dbReference>
<comment type="subunit">
    <text evidence="4">Homooctamer; tetramer of dimers.</text>
</comment>
<feature type="active site" description="Proton donor" evidence="4">
    <location>
        <position position="196"/>
    </location>
</feature>
<dbReference type="CDD" id="cd00003">
    <property type="entry name" value="PNPsynthase"/>
    <property type="match status" value="1"/>
</dbReference>
<dbReference type="NCBIfam" id="NF003627">
    <property type="entry name" value="PRK05265.1-5"/>
    <property type="match status" value="1"/>
</dbReference>
<feature type="binding site" evidence="4">
    <location>
        <position position="105"/>
    </location>
    <ligand>
        <name>1-deoxy-D-xylulose 5-phosphate</name>
        <dbReference type="ChEBI" id="CHEBI:57792"/>
    </ligand>
</feature>